<dbReference type="AlphaFoldDB" id="A0A074ZL42"/>
<sequence>MPINLLNKISPSLNNATSLFRSGNSGNDAQSVAFLSEEPNSFYCTNDSPIVTDLFGESVDERVIDESDSVCAGYRRVCLACIRKAEQATTRSKLGAPCLFTSKESEDAGDEEQPNHDSTKDSGTKCCTIVCYNTPACMAYHSPGCFSESDLFNLSDMGTSGIHKPICLEGNTFKFSLIPEYGFINGTFQCHLRRQRINAQLRLEYTIDLPRLKEEQMTPHPLQNRPHHPSRASKDTLTRAIQLVDLPTKSNDHWSVTSGAFRIMVFTSASVENNRSSYGKVRTDSDFPDDVILLGKYQDKINNYQLTMHRLKSFDLGDFGTGHDSKPDLQRRLHDDSALLSVQTVQAHLLNSMSWKANACNTNISQFVKAQPIYRDQGMTVELIRSTEERTSLSQNEHTTIPAHRFSVHEVDKAWPRIAITLLGMF</sequence>
<evidence type="ECO:0000313" key="2">
    <source>
        <dbReference type="EMBL" id="KER28073.1"/>
    </source>
</evidence>
<reference evidence="2 3" key="1">
    <citation type="submission" date="2013-11" db="EMBL/GenBank/DDBJ databases">
        <title>Opisthorchis viverrini - life in the bile duct.</title>
        <authorList>
            <person name="Young N.D."/>
            <person name="Nagarajan N."/>
            <person name="Lin S.J."/>
            <person name="Korhonen P.K."/>
            <person name="Jex A.R."/>
            <person name="Hall R.S."/>
            <person name="Safavi-Hemami H."/>
            <person name="Kaewkong W."/>
            <person name="Bertrand D."/>
            <person name="Gao S."/>
            <person name="Seet Q."/>
            <person name="Wongkham S."/>
            <person name="Teh B.T."/>
            <person name="Wongkham C."/>
            <person name="Intapan P.M."/>
            <person name="Maleewong W."/>
            <person name="Yang X."/>
            <person name="Hu M."/>
            <person name="Wang Z."/>
            <person name="Hofmann A."/>
            <person name="Sternberg P.W."/>
            <person name="Tan P."/>
            <person name="Wang J."/>
            <person name="Gasser R.B."/>
        </authorList>
    </citation>
    <scope>NUCLEOTIDE SEQUENCE [LARGE SCALE GENOMIC DNA]</scope>
</reference>
<proteinExistence type="predicted"/>
<feature type="region of interest" description="Disordered" evidence="1">
    <location>
        <begin position="214"/>
        <end position="233"/>
    </location>
</feature>
<dbReference type="RefSeq" id="XP_009168142.1">
    <property type="nucleotide sequence ID" value="XM_009169878.1"/>
</dbReference>
<dbReference type="CTD" id="20319170"/>
<dbReference type="EMBL" id="KL596707">
    <property type="protein sequence ID" value="KER28073.1"/>
    <property type="molecule type" value="Genomic_DNA"/>
</dbReference>
<accession>A0A074ZL42</accession>
<gene>
    <name evidence="2" type="ORF">T265_04988</name>
</gene>
<protein>
    <submittedName>
        <fullName evidence="2">Uncharacterized protein</fullName>
    </submittedName>
</protein>
<dbReference type="KEGG" id="ovi:T265_04988"/>
<evidence type="ECO:0000313" key="3">
    <source>
        <dbReference type="Proteomes" id="UP000054324"/>
    </source>
</evidence>
<dbReference type="OrthoDB" id="6276960at2759"/>
<organism evidence="2 3">
    <name type="scientific">Opisthorchis viverrini</name>
    <name type="common">Southeast Asian liver fluke</name>
    <dbReference type="NCBI Taxonomy" id="6198"/>
    <lineage>
        <taxon>Eukaryota</taxon>
        <taxon>Metazoa</taxon>
        <taxon>Spiralia</taxon>
        <taxon>Lophotrochozoa</taxon>
        <taxon>Platyhelminthes</taxon>
        <taxon>Trematoda</taxon>
        <taxon>Digenea</taxon>
        <taxon>Opisthorchiida</taxon>
        <taxon>Opisthorchiata</taxon>
        <taxon>Opisthorchiidae</taxon>
        <taxon>Opisthorchis</taxon>
    </lineage>
</organism>
<evidence type="ECO:0000256" key="1">
    <source>
        <dbReference type="SAM" id="MobiDB-lite"/>
    </source>
</evidence>
<name>A0A074ZL42_OPIVI</name>
<keyword evidence="3" id="KW-1185">Reference proteome</keyword>
<dbReference type="GeneID" id="20319170"/>
<dbReference type="Proteomes" id="UP000054324">
    <property type="component" value="Unassembled WGS sequence"/>
</dbReference>